<evidence type="ECO:0000313" key="1">
    <source>
        <dbReference type="EMBL" id="MBD6615434.1"/>
    </source>
</evidence>
<accession>A0AA40VPM5</accession>
<name>A0AA40VPM5_9NOST</name>
<reference evidence="1" key="1">
    <citation type="submission" date="2019-07" db="EMBL/GenBank/DDBJ databases">
        <title>Toxilogical consequences of a new and cryptic species of cyanobacteria (Komarekiella delphini-convector) recovered from the epidermis of a bottlenose dolphin and 1500 ft. in the air.</title>
        <authorList>
            <person name="Brown A.O."/>
            <person name="Dvorak P."/>
            <person name="Villanueva C.D."/>
            <person name="Foss A.J."/>
            <person name="Garvey A.D."/>
            <person name="Gibson Q.A."/>
            <person name="Johansen J.R."/>
            <person name="Casamatta D.A."/>
        </authorList>
    </citation>
    <scope>NUCLEOTIDE SEQUENCE</scope>
    <source>
        <strain evidence="1">SJRDD-AB1</strain>
    </source>
</reference>
<dbReference type="Proteomes" id="UP001165986">
    <property type="component" value="Unassembled WGS sequence"/>
</dbReference>
<proteinExistence type="predicted"/>
<keyword evidence="2" id="KW-1185">Reference proteome</keyword>
<dbReference type="AlphaFoldDB" id="A0AA40VPM5"/>
<protein>
    <submittedName>
        <fullName evidence="1">Uncharacterized protein</fullName>
    </submittedName>
</protein>
<gene>
    <name evidence="1" type="ORF">FNW02_06145</name>
</gene>
<sequence>MQPAERLWTLVDEPLVNEYFETIDEMEQVLVKRCNILSEMKEEIRNLTNYHWLNVI</sequence>
<comment type="caution">
    <text evidence="1">The sequence shown here is derived from an EMBL/GenBank/DDBJ whole genome shotgun (WGS) entry which is preliminary data.</text>
</comment>
<evidence type="ECO:0000313" key="2">
    <source>
        <dbReference type="Proteomes" id="UP001165986"/>
    </source>
</evidence>
<organism evidence="1 2">
    <name type="scientific">Komarekiella delphini-convector SJRDD-AB1</name>
    <dbReference type="NCBI Taxonomy" id="2593771"/>
    <lineage>
        <taxon>Bacteria</taxon>
        <taxon>Bacillati</taxon>
        <taxon>Cyanobacteriota</taxon>
        <taxon>Cyanophyceae</taxon>
        <taxon>Nostocales</taxon>
        <taxon>Nostocaceae</taxon>
        <taxon>Komarekiella</taxon>
        <taxon>Komarekiella delphini-convector</taxon>
    </lineage>
</organism>
<dbReference type="EMBL" id="VJXY01000004">
    <property type="protein sequence ID" value="MBD6615434.1"/>
    <property type="molecule type" value="Genomic_DNA"/>
</dbReference>